<dbReference type="EMBL" id="KL198010">
    <property type="protein sequence ID" value="KDQ25928.1"/>
    <property type="molecule type" value="Genomic_DNA"/>
</dbReference>
<dbReference type="Proteomes" id="UP000027073">
    <property type="component" value="Unassembled WGS sequence"/>
</dbReference>
<dbReference type="AlphaFoldDB" id="A0A067ND38"/>
<sequence>MALPGPPPEIWSDIFRLACTDGGETGRSLSLVSQACSECSRTFKLRSIALTGIRQLSRFVDMLQSIDPYDRTTENLFVSN</sequence>
<dbReference type="InParanoid" id="A0A067ND38"/>
<organism evidence="1 2">
    <name type="scientific">Pleurotus ostreatus (strain PC15)</name>
    <name type="common">Oyster mushroom</name>
    <dbReference type="NCBI Taxonomy" id="1137138"/>
    <lineage>
        <taxon>Eukaryota</taxon>
        <taxon>Fungi</taxon>
        <taxon>Dikarya</taxon>
        <taxon>Basidiomycota</taxon>
        <taxon>Agaricomycotina</taxon>
        <taxon>Agaricomycetes</taxon>
        <taxon>Agaricomycetidae</taxon>
        <taxon>Agaricales</taxon>
        <taxon>Pleurotineae</taxon>
        <taxon>Pleurotaceae</taxon>
        <taxon>Pleurotus</taxon>
    </lineage>
</organism>
<evidence type="ECO:0008006" key="3">
    <source>
        <dbReference type="Google" id="ProtNLM"/>
    </source>
</evidence>
<accession>A0A067ND38</accession>
<dbReference type="OrthoDB" id="2748701at2759"/>
<proteinExistence type="predicted"/>
<dbReference type="HOGENOM" id="CLU_172948_0_0_1"/>
<feature type="non-terminal residue" evidence="1">
    <location>
        <position position="80"/>
    </location>
</feature>
<evidence type="ECO:0000313" key="1">
    <source>
        <dbReference type="EMBL" id="KDQ25928.1"/>
    </source>
</evidence>
<reference evidence="2" key="1">
    <citation type="journal article" date="2014" name="Proc. Natl. Acad. Sci. U.S.A.">
        <title>Extensive sampling of basidiomycete genomes demonstrates inadequacy of the white-rot/brown-rot paradigm for wood decay fungi.</title>
        <authorList>
            <person name="Riley R."/>
            <person name="Salamov A.A."/>
            <person name="Brown D.W."/>
            <person name="Nagy L.G."/>
            <person name="Floudas D."/>
            <person name="Held B.W."/>
            <person name="Levasseur A."/>
            <person name="Lombard V."/>
            <person name="Morin E."/>
            <person name="Otillar R."/>
            <person name="Lindquist E.A."/>
            <person name="Sun H."/>
            <person name="LaButti K.M."/>
            <person name="Schmutz J."/>
            <person name="Jabbour D."/>
            <person name="Luo H."/>
            <person name="Baker S.E."/>
            <person name="Pisabarro A.G."/>
            <person name="Walton J.D."/>
            <person name="Blanchette R.A."/>
            <person name="Henrissat B."/>
            <person name="Martin F."/>
            <person name="Cullen D."/>
            <person name="Hibbett D.S."/>
            <person name="Grigoriev I.V."/>
        </authorList>
    </citation>
    <scope>NUCLEOTIDE SEQUENCE [LARGE SCALE GENOMIC DNA]</scope>
    <source>
        <strain evidence="2">PC15</strain>
    </source>
</reference>
<name>A0A067ND38_PLEO1</name>
<evidence type="ECO:0000313" key="2">
    <source>
        <dbReference type="Proteomes" id="UP000027073"/>
    </source>
</evidence>
<protein>
    <recommendedName>
        <fullName evidence="3">F-box domain-containing protein</fullName>
    </recommendedName>
</protein>
<gene>
    <name evidence="1" type="ORF">PLEOSDRAFT_1045324</name>
</gene>
<dbReference type="VEuPathDB" id="FungiDB:PLEOSDRAFT_1045324"/>